<dbReference type="Pfam" id="PF13306">
    <property type="entry name" value="LRR_5"/>
    <property type="match status" value="1"/>
</dbReference>
<comment type="caution">
    <text evidence="1">The sequence shown here is derived from an EMBL/GenBank/DDBJ whole genome shotgun (WGS) entry which is preliminary data.</text>
</comment>
<evidence type="ECO:0000313" key="2">
    <source>
        <dbReference type="Proteomes" id="UP001470230"/>
    </source>
</evidence>
<dbReference type="Gene3D" id="3.80.10.10">
    <property type="entry name" value="Ribonuclease Inhibitor"/>
    <property type="match status" value="1"/>
</dbReference>
<organism evidence="1 2">
    <name type="scientific">Tritrichomonas musculus</name>
    <dbReference type="NCBI Taxonomy" id="1915356"/>
    <lineage>
        <taxon>Eukaryota</taxon>
        <taxon>Metamonada</taxon>
        <taxon>Parabasalia</taxon>
        <taxon>Tritrichomonadida</taxon>
        <taxon>Tritrichomonadidae</taxon>
        <taxon>Tritrichomonas</taxon>
    </lineage>
</organism>
<gene>
    <name evidence="1" type="ORF">M9Y10_001348</name>
</gene>
<sequence length="123" mass="14220">MVKKIEDNAFESSSIESINIPVTVTEFGNNVFNSCNKLKSIQIPQNSPIFSLGENAFFNTLIDKFDVPSKVKILHSSTFSICDELKSITTKLVIFSFDLYEYFEVIKNIKQNRLKDNIWRLCW</sequence>
<name>A0ABR2L6R8_9EUKA</name>
<protein>
    <recommendedName>
        <fullName evidence="3">Surface antigen BspA-like</fullName>
    </recommendedName>
</protein>
<dbReference type="Proteomes" id="UP001470230">
    <property type="component" value="Unassembled WGS sequence"/>
</dbReference>
<accession>A0ABR2L6R8</accession>
<proteinExistence type="predicted"/>
<dbReference type="InterPro" id="IPR026906">
    <property type="entry name" value="LRR_5"/>
</dbReference>
<reference evidence="1 2" key="1">
    <citation type="submission" date="2024-04" db="EMBL/GenBank/DDBJ databases">
        <title>Tritrichomonas musculus Genome.</title>
        <authorList>
            <person name="Alves-Ferreira E."/>
            <person name="Grigg M."/>
            <person name="Lorenzi H."/>
            <person name="Galac M."/>
        </authorList>
    </citation>
    <scope>NUCLEOTIDE SEQUENCE [LARGE SCALE GENOMIC DNA]</scope>
    <source>
        <strain evidence="1 2">EAF2021</strain>
    </source>
</reference>
<dbReference type="InterPro" id="IPR032675">
    <property type="entry name" value="LRR_dom_sf"/>
</dbReference>
<dbReference type="EMBL" id="JAPFFF010000001">
    <property type="protein sequence ID" value="KAK8899050.1"/>
    <property type="molecule type" value="Genomic_DNA"/>
</dbReference>
<evidence type="ECO:0000313" key="1">
    <source>
        <dbReference type="EMBL" id="KAK8899050.1"/>
    </source>
</evidence>
<evidence type="ECO:0008006" key="3">
    <source>
        <dbReference type="Google" id="ProtNLM"/>
    </source>
</evidence>
<keyword evidence="2" id="KW-1185">Reference proteome</keyword>